<dbReference type="AlphaFoldDB" id="A0A7K0E2B0"/>
<dbReference type="InterPro" id="IPR036291">
    <property type="entry name" value="NAD(P)-bd_dom_sf"/>
</dbReference>
<dbReference type="InterPro" id="IPR045760">
    <property type="entry name" value="DAP_DH_C"/>
</dbReference>
<proteinExistence type="predicted"/>
<protein>
    <submittedName>
        <fullName evidence="2">2,4-diaminopentanoate dehydrogenase</fullName>
        <ecNumber evidence="2">1.4.1.26</ecNumber>
    </submittedName>
</protein>
<evidence type="ECO:0000313" key="3">
    <source>
        <dbReference type="Proteomes" id="UP000431401"/>
    </source>
</evidence>
<sequence length="356" mass="37467">MTATTPEQPVSARTLRVAQWATGTIGTHALRSVIEHPDMTLVGLRVYSEGKQGSDAGTVAGLDTVTGVTATTDIETILAARPDGVLYMPILCDPDDLCRLLAAGINVVTTCGDFHNPATMDPALRERVETACATGGTSVYSTGSSPGFITEALPLVLASVQRRLHHLAIDEYADLSRRDSPIMLFDIMGFGRPAGDFDENMLGYITGNFGPSLRLLAETLGRPLDSIESRGELATATRDITVAAGSIPAGTVAGQRITVTGLADGRPLLTFTANWYCTTDLDQQWVLRGDDGWHVGVDGDAPLDIDIRFPVAPERLAAVSPGYTANRAVNAVAAVCAAAPGIRTTADLPHIVSTLA</sequence>
<dbReference type="Gene3D" id="3.40.50.720">
    <property type="entry name" value="NAD(P)-binding Rossmann-like Domain"/>
    <property type="match status" value="1"/>
</dbReference>
<dbReference type="EMBL" id="WEGI01000026">
    <property type="protein sequence ID" value="MQY31938.1"/>
    <property type="molecule type" value="Genomic_DNA"/>
</dbReference>
<dbReference type="RefSeq" id="WP_153349149.1">
    <property type="nucleotide sequence ID" value="NZ_WEGI01000026.1"/>
</dbReference>
<keyword evidence="2" id="KW-0560">Oxidoreductase</keyword>
<reference evidence="2 3" key="1">
    <citation type="submission" date="2019-10" db="EMBL/GenBank/DDBJ databases">
        <title>Nocardia macrotermitis sp. nov. and Nocardia aurantia sp. nov., isolated from the gut of fungus growing-termite Macrotermes natalensis.</title>
        <authorList>
            <person name="Benndorf R."/>
            <person name="Schwitalla J."/>
            <person name="Martin K."/>
            <person name="De Beer W."/>
            <person name="Kaster A.-K."/>
            <person name="Vollmers J."/>
            <person name="Poulsen M."/>
            <person name="Beemelmanns C."/>
        </authorList>
    </citation>
    <scope>NUCLEOTIDE SEQUENCE [LARGE SCALE GENOMIC DNA]</scope>
    <source>
        <strain evidence="2 3">RB56</strain>
    </source>
</reference>
<dbReference type="GO" id="GO:0016491">
    <property type="term" value="F:oxidoreductase activity"/>
    <property type="evidence" value="ECO:0007669"/>
    <property type="project" value="UniProtKB-KW"/>
</dbReference>
<comment type="caution">
    <text evidence="2">The sequence shown here is derived from an EMBL/GenBank/DDBJ whole genome shotgun (WGS) entry which is preliminary data.</text>
</comment>
<dbReference type="EC" id="1.4.1.26" evidence="2"/>
<keyword evidence="3" id="KW-1185">Reference proteome</keyword>
<accession>A0A7K0E2B0</accession>
<organism evidence="2 3">
    <name type="scientific">Nocardia aurantia</name>
    <dbReference type="NCBI Taxonomy" id="2585199"/>
    <lineage>
        <taxon>Bacteria</taxon>
        <taxon>Bacillati</taxon>
        <taxon>Actinomycetota</taxon>
        <taxon>Actinomycetes</taxon>
        <taxon>Mycobacteriales</taxon>
        <taxon>Nocardiaceae</taxon>
        <taxon>Nocardia</taxon>
    </lineage>
</organism>
<dbReference type="OrthoDB" id="4759936at2"/>
<dbReference type="Proteomes" id="UP000431401">
    <property type="component" value="Unassembled WGS sequence"/>
</dbReference>
<evidence type="ECO:0000259" key="1">
    <source>
        <dbReference type="Pfam" id="PF19328"/>
    </source>
</evidence>
<gene>
    <name evidence="2" type="primary">ord_6</name>
    <name evidence="2" type="ORF">NRB56_75500</name>
</gene>
<name>A0A7K0E2B0_9NOCA</name>
<dbReference type="CDD" id="cd24146">
    <property type="entry name" value="nat-AmDH_N_like"/>
    <property type="match status" value="1"/>
</dbReference>
<feature type="domain" description="2,4-diaminopentanoate dehydrogenase C-terminal" evidence="1">
    <location>
        <begin position="148"/>
        <end position="351"/>
    </location>
</feature>
<dbReference type="SUPFAM" id="SSF51735">
    <property type="entry name" value="NAD(P)-binding Rossmann-fold domains"/>
    <property type="match status" value="1"/>
</dbReference>
<dbReference type="Pfam" id="PF19328">
    <property type="entry name" value="DAP_DH_C"/>
    <property type="match status" value="1"/>
</dbReference>
<evidence type="ECO:0000313" key="2">
    <source>
        <dbReference type="EMBL" id="MQY31938.1"/>
    </source>
</evidence>